<accession>A0ABD0LJK5</accession>
<evidence type="ECO:0000313" key="2">
    <source>
        <dbReference type="Proteomes" id="UP001519460"/>
    </source>
</evidence>
<evidence type="ECO:0000313" key="1">
    <source>
        <dbReference type="EMBL" id="KAK7499348.1"/>
    </source>
</evidence>
<reference evidence="1 2" key="1">
    <citation type="journal article" date="2023" name="Sci. Data">
        <title>Genome assembly of the Korean intertidal mud-creeper Batillaria attramentaria.</title>
        <authorList>
            <person name="Patra A.K."/>
            <person name="Ho P.T."/>
            <person name="Jun S."/>
            <person name="Lee S.J."/>
            <person name="Kim Y."/>
            <person name="Won Y.J."/>
        </authorList>
    </citation>
    <scope>NUCLEOTIDE SEQUENCE [LARGE SCALE GENOMIC DNA]</scope>
    <source>
        <strain evidence="1">Wonlab-2016</strain>
    </source>
</reference>
<proteinExistence type="predicted"/>
<dbReference type="AlphaFoldDB" id="A0ABD0LJK5"/>
<name>A0ABD0LJK5_9CAEN</name>
<dbReference type="Proteomes" id="UP001519460">
    <property type="component" value="Unassembled WGS sequence"/>
</dbReference>
<keyword evidence="2" id="KW-1185">Reference proteome</keyword>
<gene>
    <name evidence="1" type="ORF">BaRGS_00009323</name>
</gene>
<organism evidence="1 2">
    <name type="scientific">Batillaria attramentaria</name>
    <dbReference type="NCBI Taxonomy" id="370345"/>
    <lineage>
        <taxon>Eukaryota</taxon>
        <taxon>Metazoa</taxon>
        <taxon>Spiralia</taxon>
        <taxon>Lophotrochozoa</taxon>
        <taxon>Mollusca</taxon>
        <taxon>Gastropoda</taxon>
        <taxon>Caenogastropoda</taxon>
        <taxon>Sorbeoconcha</taxon>
        <taxon>Cerithioidea</taxon>
        <taxon>Batillariidae</taxon>
        <taxon>Batillaria</taxon>
    </lineage>
</organism>
<protein>
    <submittedName>
        <fullName evidence="1">Uncharacterized protein</fullName>
    </submittedName>
</protein>
<comment type="caution">
    <text evidence="1">The sequence shown here is derived from an EMBL/GenBank/DDBJ whole genome shotgun (WGS) entry which is preliminary data.</text>
</comment>
<dbReference type="EMBL" id="JACVVK020000044">
    <property type="protein sequence ID" value="KAK7499348.1"/>
    <property type="molecule type" value="Genomic_DNA"/>
</dbReference>
<sequence length="104" mass="11609">MSSSTYFPASALTPQLLPLSPESMSWTAFKQIGFTRKGVSWSIRKTHSTNRILVLKQPRAQQFHLPGCHSVLFRFELLRSPSTWGEQGHLSVKSGSHGLLKSTV</sequence>